<gene>
    <name evidence="1" type="ORF">ENR15_05205</name>
</gene>
<proteinExistence type="predicted"/>
<accession>A0A7C3ZFU3</accession>
<protein>
    <submittedName>
        <fullName evidence="1">Uncharacterized protein</fullName>
    </submittedName>
</protein>
<evidence type="ECO:0000313" key="1">
    <source>
        <dbReference type="EMBL" id="HGG00060.1"/>
    </source>
</evidence>
<name>A0A7C3ZFU3_9CYAN</name>
<sequence length="76" mass="8316">MLKTSLIVGSVILAALYIAVGDQITFLPKEMKTASVQARTSIVNFGGKLIPGWVTKTKDKKNDAWDKQDPENQPAQ</sequence>
<organism evidence="1">
    <name type="scientific">Planktothricoides sp. SpSt-374</name>
    <dbReference type="NCBI Taxonomy" id="2282167"/>
    <lineage>
        <taxon>Bacteria</taxon>
        <taxon>Bacillati</taxon>
        <taxon>Cyanobacteriota</taxon>
        <taxon>Cyanophyceae</taxon>
        <taxon>Oscillatoriophycideae</taxon>
        <taxon>Oscillatoriales</taxon>
        <taxon>Oscillatoriaceae</taxon>
        <taxon>Planktothricoides</taxon>
    </lineage>
</organism>
<reference evidence="1" key="1">
    <citation type="journal article" date="2020" name="mSystems">
        <title>Genome- and Community-Level Interaction Insights into Carbon Utilization and Element Cycling Functions of Hydrothermarchaeota in Hydrothermal Sediment.</title>
        <authorList>
            <person name="Zhou Z."/>
            <person name="Liu Y."/>
            <person name="Xu W."/>
            <person name="Pan J."/>
            <person name="Luo Z.H."/>
            <person name="Li M."/>
        </authorList>
    </citation>
    <scope>NUCLEOTIDE SEQUENCE [LARGE SCALE GENOMIC DNA]</scope>
    <source>
        <strain evidence="1">SpSt-374</strain>
    </source>
</reference>
<dbReference type="EMBL" id="DSPX01000047">
    <property type="protein sequence ID" value="HGG00060.1"/>
    <property type="molecule type" value="Genomic_DNA"/>
</dbReference>
<comment type="caution">
    <text evidence="1">The sequence shown here is derived from an EMBL/GenBank/DDBJ whole genome shotgun (WGS) entry which is preliminary data.</text>
</comment>
<dbReference type="AlphaFoldDB" id="A0A7C3ZFU3"/>